<proteinExistence type="predicted"/>
<organism evidence="2 4">
    <name type="scientific">Trichococcus flocculiformis</name>
    <dbReference type="NCBI Taxonomy" id="82803"/>
    <lineage>
        <taxon>Bacteria</taxon>
        <taxon>Bacillati</taxon>
        <taxon>Bacillota</taxon>
        <taxon>Bacilli</taxon>
        <taxon>Lactobacillales</taxon>
        <taxon>Carnobacteriaceae</taxon>
        <taxon>Trichococcus</taxon>
    </lineage>
</organism>
<evidence type="ECO:0000313" key="4">
    <source>
        <dbReference type="Proteomes" id="UP000199686"/>
    </source>
</evidence>
<name>A0AB38BGM0_9LACT</name>
<evidence type="ECO:0000313" key="3">
    <source>
        <dbReference type="Proteomes" id="UP000195947"/>
    </source>
</evidence>
<dbReference type="RefSeq" id="WP_086988775.1">
    <property type="nucleotide sequence ID" value="NZ_FJMZ01000010.1"/>
</dbReference>
<reference evidence="1 3" key="1">
    <citation type="submission" date="2016-02" db="EMBL/GenBank/DDBJ databases">
        <authorList>
            <person name="Strepis N."/>
        </authorList>
    </citation>
    <scope>NUCLEOTIDE SEQUENCE [LARGE SCALE GENOMIC DNA]</scope>
    <source>
        <strain evidence="1">Trichococcus flocculiformis</strain>
    </source>
</reference>
<protein>
    <submittedName>
        <fullName evidence="2">Uncharacterized protein</fullName>
    </submittedName>
</protein>
<reference evidence="2 4" key="2">
    <citation type="submission" date="2016-10" db="EMBL/GenBank/DDBJ databases">
        <authorList>
            <person name="Varghese N."/>
            <person name="Submissions S."/>
        </authorList>
    </citation>
    <scope>NUCLEOTIDE SEQUENCE [LARGE SCALE GENOMIC DNA]</scope>
    <source>
        <strain evidence="2 4">DSM 2094</strain>
    </source>
</reference>
<dbReference type="EMBL" id="FJMZ01000010">
    <property type="protein sequence ID" value="SBO15697.1"/>
    <property type="molecule type" value="Genomic_DNA"/>
</dbReference>
<sequence>MNRKEKNEKKRIISEYIDLGNGRYKDSEVDSLHELATEPDKYNGKSKTIRNKFDGVSSDGKYTREEETTYTLRGDKEGVRIEKKNQYHDDDGQTGENETVYNTGRDILNLFKSFLND</sequence>
<evidence type="ECO:0000313" key="1">
    <source>
        <dbReference type="EMBL" id="SBO15697.1"/>
    </source>
</evidence>
<dbReference type="EMBL" id="FOQC01000008">
    <property type="protein sequence ID" value="SFH67115.1"/>
    <property type="molecule type" value="Genomic_DNA"/>
</dbReference>
<accession>A0AB38BGM0</accession>
<evidence type="ECO:0000313" key="2">
    <source>
        <dbReference type="EMBL" id="SFH67115.1"/>
    </source>
</evidence>
<dbReference type="AlphaFoldDB" id="A0AB38BGM0"/>
<dbReference type="Proteomes" id="UP000199686">
    <property type="component" value="Unassembled WGS sequence"/>
</dbReference>
<comment type="caution">
    <text evidence="2">The sequence shown here is derived from an EMBL/GenBank/DDBJ whole genome shotgun (WGS) entry which is preliminary data.</text>
</comment>
<keyword evidence="3" id="KW-1185">Reference proteome</keyword>
<dbReference type="Proteomes" id="UP000195947">
    <property type="component" value="Unassembled WGS sequence"/>
</dbReference>
<gene>
    <name evidence="2" type="ORF">SAMN04488507_100829</name>
    <name evidence="1" type="ORF">TFLO_1258</name>
</gene>